<evidence type="ECO:0000313" key="3">
    <source>
        <dbReference type="EMBL" id="WVZ93141.1"/>
    </source>
</evidence>
<reference evidence="3 4" key="1">
    <citation type="submission" date="2024-02" db="EMBL/GenBank/DDBJ databases">
        <title>High-quality chromosome-scale genome assembly of Pensacola bahiagrass (Paspalum notatum Flugge var. saurae).</title>
        <authorList>
            <person name="Vega J.M."/>
            <person name="Podio M."/>
            <person name="Orjuela J."/>
            <person name="Siena L.A."/>
            <person name="Pessino S.C."/>
            <person name="Combes M.C."/>
            <person name="Mariac C."/>
            <person name="Albertini E."/>
            <person name="Pupilli F."/>
            <person name="Ortiz J.P.A."/>
            <person name="Leblanc O."/>
        </authorList>
    </citation>
    <scope>NUCLEOTIDE SEQUENCE [LARGE SCALE GENOMIC DNA]</scope>
    <source>
        <strain evidence="3">R1</strain>
        <tissue evidence="3">Leaf</tissue>
    </source>
</reference>
<evidence type="ECO:0000256" key="1">
    <source>
        <dbReference type="SAM" id="MobiDB-lite"/>
    </source>
</evidence>
<accession>A0AAQ3XB39</accession>
<feature type="non-terminal residue" evidence="3">
    <location>
        <position position="1"/>
    </location>
</feature>
<name>A0AAQ3XB39_PASNO</name>
<dbReference type="Proteomes" id="UP001341281">
    <property type="component" value="Chromosome 09"/>
</dbReference>
<feature type="region of interest" description="Disordered" evidence="1">
    <location>
        <begin position="227"/>
        <end position="259"/>
    </location>
</feature>
<dbReference type="Pfam" id="PF12776">
    <property type="entry name" value="Myb_DNA-bind_3"/>
    <property type="match status" value="1"/>
</dbReference>
<evidence type="ECO:0000313" key="4">
    <source>
        <dbReference type="Proteomes" id="UP001341281"/>
    </source>
</evidence>
<evidence type="ECO:0000259" key="2">
    <source>
        <dbReference type="Pfam" id="PF12776"/>
    </source>
</evidence>
<proteinExistence type="predicted"/>
<feature type="region of interest" description="Disordered" evidence="1">
    <location>
        <begin position="174"/>
        <end position="195"/>
    </location>
</feature>
<dbReference type="PANTHER" id="PTHR47906">
    <property type="entry name" value="OSJNBB0050O03.9 PROTEIN-RELATED"/>
    <property type="match status" value="1"/>
</dbReference>
<feature type="domain" description="Myb/SANT-like" evidence="2">
    <location>
        <begin position="25"/>
        <end position="110"/>
    </location>
</feature>
<keyword evidence="4" id="KW-1185">Reference proteome</keyword>
<organism evidence="3 4">
    <name type="scientific">Paspalum notatum var. saurae</name>
    <dbReference type="NCBI Taxonomy" id="547442"/>
    <lineage>
        <taxon>Eukaryota</taxon>
        <taxon>Viridiplantae</taxon>
        <taxon>Streptophyta</taxon>
        <taxon>Embryophyta</taxon>
        <taxon>Tracheophyta</taxon>
        <taxon>Spermatophyta</taxon>
        <taxon>Magnoliopsida</taxon>
        <taxon>Liliopsida</taxon>
        <taxon>Poales</taxon>
        <taxon>Poaceae</taxon>
        <taxon>PACMAD clade</taxon>
        <taxon>Panicoideae</taxon>
        <taxon>Andropogonodae</taxon>
        <taxon>Paspaleae</taxon>
        <taxon>Paspalinae</taxon>
        <taxon>Paspalum</taxon>
    </lineage>
</organism>
<protein>
    <recommendedName>
        <fullName evidence="2">Myb/SANT-like domain-containing protein</fullName>
    </recommendedName>
</protein>
<dbReference type="AlphaFoldDB" id="A0AAQ3XB39"/>
<gene>
    <name evidence="3" type="ORF">U9M48_039147</name>
</gene>
<dbReference type="InterPro" id="IPR024752">
    <property type="entry name" value="Myb/SANT-like_dom"/>
</dbReference>
<feature type="compositionally biased region" description="Polar residues" evidence="1">
    <location>
        <begin position="243"/>
        <end position="253"/>
    </location>
</feature>
<sequence>METRENCVDVKGKGGEKARAKATNWPAVISEFLLDWCIEKKLAMPPKTCFKRLHHTACTTAINSKYGTTYTVDQVQRHWRRHKDTWGLVAKHMNESGGGWDENTKMVTVSEVTMAELSANDRGILSKPIQYFDKLQELFSGSTADGSFMQDPATAAEADQEATDVHEMMNDMANYDKADDPRGQDSDKLESDSDDCQEVAALTATSSHVSSSSVKTMKAKKMNFKRVGKSNALPPTARIGRASKSNTKTSSAGASDDTDVELTNTLKSIQNNLTKPVQVAPPSDPNAPLWDMLKKIALTAEDRLTVGLHLCKPQFQVQRGFLINMGQEYLERWVLKYLSRDDAG</sequence>
<dbReference type="EMBL" id="CP144753">
    <property type="protein sequence ID" value="WVZ93141.1"/>
    <property type="molecule type" value="Genomic_DNA"/>
</dbReference>
<feature type="compositionally biased region" description="Basic and acidic residues" evidence="1">
    <location>
        <begin position="174"/>
        <end position="191"/>
    </location>
</feature>
<dbReference type="PANTHER" id="PTHR47906:SF7">
    <property type="entry name" value="OS05G0203500 PROTEIN"/>
    <property type="match status" value="1"/>
</dbReference>